<evidence type="ECO:0000256" key="14">
    <source>
        <dbReference type="SAM" id="Phobius"/>
    </source>
</evidence>
<keyword evidence="9 14" id="KW-0812">Transmembrane</keyword>
<organism evidence="16 17">
    <name type="scientific">Cordyceps fumosorosea (strain ARSEF 2679)</name>
    <name type="common">Isaria fumosorosea</name>
    <dbReference type="NCBI Taxonomy" id="1081104"/>
    <lineage>
        <taxon>Eukaryota</taxon>
        <taxon>Fungi</taxon>
        <taxon>Dikarya</taxon>
        <taxon>Ascomycota</taxon>
        <taxon>Pezizomycotina</taxon>
        <taxon>Sordariomycetes</taxon>
        <taxon>Hypocreomycetidae</taxon>
        <taxon>Hypocreales</taxon>
        <taxon>Cordycipitaceae</taxon>
        <taxon>Cordyceps</taxon>
    </lineage>
</organism>
<dbReference type="STRING" id="1081104.A0A167TJT9"/>
<reference evidence="16 17" key="1">
    <citation type="journal article" date="2016" name="Genome Biol. Evol.">
        <title>Divergent and convergent evolution of fungal pathogenicity.</title>
        <authorList>
            <person name="Shang Y."/>
            <person name="Xiao G."/>
            <person name="Zheng P."/>
            <person name="Cen K."/>
            <person name="Zhan S."/>
            <person name="Wang C."/>
        </authorList>
    </citation>
    <scope>NUCLEOTIDE SEQUENCE [LARGE SCALE GENOMIC DNA]</scope>
    <source>
        <strain evidence="16 17">ARSEF 2679</strain>
    </source>
</reference>
<dbReference type="PANTHER" id="PTHR22950">
    <property type="entry name" value="AMINO ACID TRANSPORTER"/>
    <property type="match status" value="1"/>
</dbReference>
<feature type="transmembrane region" description="Helical" evidence="14">
    <location>
        <begin position="252"/>
        <end position="272"/>
    </location>
</feature>
<dbReference type="GO" id="GO:0061459">
    <property type="term" value="F:L-arginine transmembrane transporter activity"/>
    <property type="evidence" value="ECO:0007669"/>
    <property type="project" value="TreeGrafter"/>
</dbReference>
<keyword evidence="11 14" id="KW-1133">Transmembrane helix</keyword>
<keyword evidence="8" id="KW-0949">S-adenosyl-L-methionine</keyword>
<accession>A0A167TJT9</accession>
<evidence type="ECO:0000256" key="3">
    <source>
        <dbReference type="ARBA" id="ARBA00009059"/>
    </source>
</evidence>
<feature type="transmembrane region" description="Helical" evidence="14">
    <location>
        <begin position="444"/>
        <end position="468"/>
    </location>
</feature>
<keyword evidence="7" id="KW-0808">Transferase</keyword>
<evidence type="ECO:0000256" key="10">
    <source>
        <dbReference type="ARBA" id="ARBA00022970"/>
    </source>
</evidence>
<dbReference type="Pfam" id="PF01490">
    <property type="entry name" value="Aa_trans"/>
    <property type="match status" value="1"/>
</dbReference>
<evidence type="ECO:0000256" key="13">
    <source>
        <dbReference type="SAM" id="MobiDB-lite"/>
    </source>
</evidence>
<evidence type="ECO:0000256" key="8">
    <source>
        <dbReference type="ARBA" id="ARBA00022691"/>
    </source>
</evidence>
<sequence>MSETSALKSPQEELSSLKTQPTAPDGLINTQAGRSYWQNAEASTDGMLGGIPTFQAYSNISRTDILGSRSFLARLNIGIKGSRYTVKTAVDAGAGIGRITKDLLLSIADEVDVIEPISRFTEPLKGTKGVRHIFNVGLEEWQPVAGSEYDLIWTQWCLGHLNDEQVVKYLQVCKTVLTPGTGWIIVKENLSTGLDDMFDPTDSSVTRHRRRGGKDAGYAGKASRLSSIVNLLNTIVGAGTLTMPFVLSHMGIMLGVVLILWSAFTSAFGLYLQSRCARYLDRGTSSFFALSQLTYPNAAVIFDLAIAIKCFGVGVSYMIIIGDLMPGVMQGLTSHTDNFPYLVNRHFWITAFMLLVIPLAFLRRLDSLKYTSIVALVSIGYLIVLVVYHFAADAHADPSDIRVIEWAGAVETLSTLPVVVFAYTCHQNMFSIINEIGDNTPGSIVAVIGSSIGSAGFIYLLVAITGYITFGNSVVGNIIMMYATGVASTVGKAAIVVLVLFSIPLQVHPCRASLDAVLSWRPNRSQNNSGRPGSPALTASRGDHGSTAPMSDMRFALLTTLILTCAYATALSVSSLDRMLAFVGSTGSTSISFILPGLFYYKISDPDSIHHQRLLKEDDDMEDSTSDVEESAALAQNPAAPGPSGPRGVWRWRKKWRWDLEHIDHEVIRKAALVLAVYGVVVMAVCLIMNLFFTTSH</sequence>
<dbReference type="InterPro" id="IPR013057">
    <property type="entry name" value="AA_transpt_TM"/>
</dbReference>
<evidence type="ECO:0000256" key="11">
    <source>
        <dbReference type="ARBA" id="ARBA00022989"/>
    </source>
</evidence>
<dbReference type="GO" id="GO:0005313">
    <property type="term" value="F:L-glutamate transmembrane transporter activity"/>
    <property type="evidence" value="ECO:0007669"/>
    <property type="project" value="TreeGrafter"/>
</dbReference>
<comment type="caution">
    <text evidence="16">The sequence shown here is derived from an EMBL/GenBank/DDBJ whole genome shotgun (WGS) entry which is preliminary data.</text>
</comment>
<evidence type="ECO:0000256" key="2">
    <source>
        <dbReference type="ARBA" id="ARBA00008066"/>
    </source>
</evidence>
<feature type="transmembrane region" description="Helical" evidence="14">
    <location>
        <begin position="293"/>
        <end position="321"/>
    </location>
</feature>
<feature type="region of interest" description="Disordered" evidence="13">
    <location>
        <begin position="1"/>
        <end position="30"/>
    </location>
</feature>
<dbReference type="AlphaFoldDB" id="A0A167TJT9"/>
<keyword evidence="6" id="KW-0489">Methyltransferase</keyword>
<feature type="region of interest" description="Disordered" evidence="13">
    <location>
        <begin position="523"/>
        <end position="545"/>
    </location>
</feature>
<feature type="transmembrane region" description="Helical" evidence="14">
    <location>
        <begin position="555"/>
        <end position="573"/>
    </location>
</feature>
<evidence type="ECO:0000256" key="5">
    <source>
        <dbReference type="ARBA" id="ARBA00022554"/>
    </source>
</evidence>
<dbReference type="RefSeq" id="XP_018703344.1">
    <property type="nucleotide sequence ID" value="XM_018849317.1"/>
</dbReference>
<feature type="transmembrane region" description="Helical" evidence="14">
    <location>
        <begin position="341"/>
        <end position="361"/>
    </location>
</feature>
<dbReference type="GO" id="GO:0005290">
    <property type="term" value="F:L-histidine transmembrane transporter activity"/>
    <property type="evidence" value="ECO:0007669"/>
    <property type="project" value="TreeGrafter"/>
</dbReference>
<dbReference type="GO" id="GO:0005302">
    <property type="term" value="F:L-tyrosine transmembrane transporter activity"/>
    <property type="evidence" value="ECO:0007669"/>
    <property type="project" value="TreeGrafter"/>
</dbReference>
<dbReference type="SUPFAM" id="SSF53335">
    <property type="entry name" value="S-adenosyl-L-methionine-dependent methyltransferases"/>
    <property type="match status" value="1"/>
</dbReference>
<dbReference type="GO" id="GO:0015194">
    <property type="term" value="F:L-serine transmembrane transporter activity"/>
    <property type="evidence" value="ECO:0007669"/>
    <property type="project" value="TreeGrafter"/>
</dbReference>
<dbReference type="OrthoDB" id="438545at2759"/>
<dbReference type="PANTHER" id="PTHR22950:SF678">
    <property type="entry name" value="VACUOLAR AMINO ACID TRANSPORTER 5-RELATED"/>
    <property type="match status" value="1"/>
</dbReference>
<dbReference type="GO" id="GO:0032259">
    <property type="term" value="P:methylation"/>
    <property type="evidence" value="ECO:0007669"/>
    <property type="project" value="UniProtKB-KW"/>
</dbReference>
<keyword evidence="5" id="KW-0926">Vacuole</keyword>
<dbReference type="Pfam" id="PF05891">
    <property type="entry name" value="Methyltransf_PK"/>
    <property type="match status" value="1"/>
</dbReference>
<evidence type="ECO:0000313" key="17">
    <source>
        <dbReference type="Proteomes" id="UP000076744"/>
    </source>
</evidence>
<evidence type="ECO:0000256" key="12">
    <source>
        <dbReference type="ARBA" id="ARBA00023136"/>
    </source>
</evidence>
<feature type="domain" description="Amino acid transporter transmembrane" evidence="15">
    <location>
        <begin position="221"/>
        <end position="616"/>
    </location>
</feature>
<evidence type="ECO:0000259" key="15">
    <source>
        <dbReference type="Pfam" id="PF01490"/>
    </source>
</evidence>
<dbReference type="InterPro" id="IPR008576">
    <property type="entry name" value="MeTrfase_NTM1"/>
</dbReference>
<feature type="compositionally biased region" description="Acidic residues" evidence="13">
    <location>
        <begin position="618"/>
        <end position="630"/>
    </location>
</feature>
<comment type="similarity">
    <text evidence="3">Belongs to the methyltransferase superfamily. NTM1 family.</text>
</comment>
<dbReference type="CDD" id="cd02440">
    <property type="entry name" value="AdoMet_MTases"/>
    <property type="match status" value="1"/>
</dbReference>
<feature type="region of interest" description="Disordered" evidence="13">
    <location>
        <begin position="618"/>
        <end position="648"/>
    </location>
</feature>
<feature type="transmembrane region" description="Helical" evidence="14">
    <location>
        <begin position="474"/>
        <end position="501"/>
    </location>
</feature>
<feature type="transmembrane region" description="Helical" evidence="14">
    <location>
        <begin position="671"/>
        <end position="693"/>
    </location>
</feature>
<dbReference type="Gene3D" id="3.40.50.150">
    <property type="entry name" value="Vaccinia Virus protein VP39"/>
    <property type="match status" value="1"/>
</dbReference>
<protein>
    <submittedName>
        <fullName evidence="16">Amino acid transporter, transmembrane</fullName>
    </submittedName>
</protein>
<evidence type="ECO:0000256" key="6">
    <source>
        <dbReference type="ARBA" id="ARBA00022603"/>
    </source>
</evidence>
<evidence type="ECO:0000256" key="1">
    <source>
        <dbReference type="ARBA" id="ARBA00004128"/>
    </source>
</evidence>
<evidence type="ECO:0000313" key="16">
    <source>
        <dbReference type="EMBL" id="OAA60673.1"/>
    </source>
</evidence>
<proteinExistence type="inferred from homology"/>
<feature type="transmembrane region" description="Helical" evidence="14">
    <location>
        <begin position="579"/>
        <end position="601"/>
    </location>
</feature>
<feature type="transmembrane region" description="Helical" evidence="14">
    <location>
        <begin position="373"/>
        <end position="391"/>
    </location>
</feature>
<name>A0A167TJT9_CORFA</name>
<evidence type="ECO:0000256" key="9">
    <source>
        <dbReference type="ARBA" id="ARBA00022692"/>
    </source>
</evidence>
<keyword evidence="12 14" id="KW-0472">Membrane</keyword>
<dbReference type="GO" id="GO:0008276">
    <property type="term" value="F:protein methyltransferase activity"/>
    <property type="evidence" value="ECO:0007669"/>
    <property type="project" value="UniProtKB-ARBA"/>
</dbReference>
<keyword evidence="4" id="KW-0813">Transport</keyword>
<dbReference type="GeneID" id="30022004"/>
<gene>
    <name evidence="16" type="ORF">ISF_05712</name>
</gene>
<dbReference type="GO" id="GO:0000329">
    <property type="term" value="C:fungal-type vacuole membrane"/>
    <property type="evidence" value="ECO:0007669"/>
    <property type="project" value="TreeGrafter"/>
</dbReference>
<comment type="similarity">
    <text evidence="2">Belongs to the amino acid/polyamine transporter 2 family.</text>
</comment>
<comment type="subcellular location">
    <subcellularLocation>
        <location evidence="1">Vacuole membrane</location>
        <topology evidence="1">Multi-pass membrane protein</topology>
    </subcellularLocation>
</comment>
<dbReference type="EMBL" id="AZHB01000014">
    <property type="protein sequence ID" value="OAA60673.1"/>
    <property type="molecule type" value="Genomic_DNA"/>
</dbReference>
<keyword evidence="17" id="KW-1185">Reference proteome</keyword>
<dbReference type="InterPro" id="IPR029063">
    <property type="entry name" value="SAM-dependent_MTases_sf"/>
</dbReference>
<dbReference type="GO" id="GO:0015189">
    <property type="term" value="F:L-lysine transmembrane transporter activity"/>
    <property type="evidence" value="ECO:0007669"/>
    <property type="project" value="TreeGrafter"/>
</dbReference>
<feature type="transmembrane region" description="Helical" evidence="14">
    <location>
        <begin position="403"/>
        <end position="423"/>
    </location>
</feature>
<evidence type="ECO:0000256" key="7">
    <source>
        <dbReference type="ARBA" id="ARBA00022679"/>
    </source>
</evidence>
<dbReference type="Proteomes" id="UP000076744">
    <property type="component" value="Unassembled WGS sequence"/>
</dbReference>
<evidence type="ECO:0000256" key="4">
    <source>
        <dbReference type="ARBA" id="ARBA00022448"/>
    </source>
</evidence>
<keyword evidence="10" id="KW-0029">Amino-acid transport</keyword>